<dbReference type="AlphaFoldDB" id="A0A1C5HR25"/>
<sequence>MDPALDGVFHALSDPTRRRIVERLGRGPATTSELARPFDMALPSFTQHLGVLERSGLVTSEKKGRVRTYRLTPAPLEQVDSWLAGQRALWTRRLDQLDALLYNLKEQQK</sequence>
<dbReference type="InterPro" id="IPR011991">
    <property type="entry name" value="ArsR-like_HTH"/>
</dbReference>
<dbReference type="PROSITE" id="PS50987">
    <property type="entry name" value="HTH_ARSR_2"/>
    <property type="match status" value="1"/>
</dbReference>
<dbReference type="SUPFAM" id="SSF46785">
    <property type="entry name" value="Winged helix' DNA-binding domain"/>
    <property type="match status" value="1"/>
</dbReference>
<dbReference type="Pfam" id="PF12840">
    <property type="entry name" value="HTH_20"/>
    <property type="match status" value="1"/>
</dbReference>
<keyword evidence="3" id="KW-1185">Reference proteome</keyword>
<dbReference type="PANTHER" id="PTHR38600">
    <property type="entry name" value="TRANSCRIPTIONAL REGULATORY PROTEIN"/>
    <property type="match status" value="1"/>
</dbReference>
<dbReference type="Proteomes" id="UP000198217">
    <property type="component" value="Chromosome I"/>
</dbReference>
<accession>A0A1C5HR25</accession>
<evidence type="ECO:0000313" key="3">
    <source>
        <dbReference type="Proteomes" id="UP000198217"/>
    </source>
</evidence>
<gene>
    <name evidence="2" type="ORF">GA0070609_2071</name>
</gene>
<dbReference type="PANTHER" id="PTHR38600:SF2">
    <property type="entry name" value="SLL0088 PROTEIN"/>
    <property type="match status" value="1"/>
</dbReference>
<dbReference type="GO" id="GO:0003700">
    <property type="term" value="F:DNA-binding transcription factor activity"/>
    <property type="evidence" value="ECO:0007669"/>
    <property type="project" value="InterPro"/>
</dbReference>
<feature type="domain" description="HTH arsR-type" evidence="1">
    <location>
        <begin position="1"/>
        <end position="91"/>
    </location>
</feature>
<proteinExistence type="predicted"/>
<dbReference type="PRINTS" id="PR00778">
    <property type="entry name" value="HTHARSR"/>
</dbReference>
<dbReference type="InterPro" id="IPR036390">
    <property type="entry name" value="WH_DNA-bd_sf"/>
</dbReference>
<dbReference type="SMART" id="SM00418">
    <property type="entry name" value="HTH_ARSR"/>
    <property type="match status" value="1"/>
</dbReference>
<dbReference type="CDD" id="cd00090">
    <property type="entry name" value="HTH_ARSR"/>
    <property type="match status" value="1"/>
</dbReference>
<evidence type="ECO:0000259" key="1">
    <source>
        <dbReference type="PROSITE" id="PS50987"/>
    </source>
</evidence>
<name>A0A1C5HR25_9ACTN</name>
<dbReference type="InterPro" id="IPR036388">
    <property type="entry name" value="WH-like_DNA-bd_sf"/>
</dbReference>
<protein>
    <submittedName>
        <fullName evidence="2">Transcriptional regulator, ArsR family</fullName>
    </submittedName>
</protein>
<evidence type="ECO:0000313" key="2">
    <source>
        <dbReference type="EMBL" id="SCG48454.1"/>
    </source>
</evidence>
<reference evidence="2 3" key="1">
    <citation type="submission" date="2016-06" db="EMBL/GenBank/DDBJ databases">
        <authorList>
            <person name="Kjaerup R.B."/>
            <person name="Dalgaard T.S."/>
            <person name="Juul-Madsen H.R."/>
        </authorList>
    </citation>
    <scope>NUCLEOTIDE SEQUENCE [LARGE SCALE GENOMIC DNA]</scope>
    <source>
        <strain evidence="2 3">DSM 43904</strain>
    </source>
</reference>
<dbReference type="Gene3D" id="1.10.10.10">
    <property type="entry name" value="Winged helix-like DNA-binding domain superfamily/Winged helix DNA-binding domain"/>
    <property type="match status" value="1"/>
</dbReference>
<dbReference type="NCBIfam" id="NF033788">
    <property type="entry name" value="HTH_metalloreg"/>
    <property type="match status" value="1"/>
</dbReference>
<dbReference type="RefSeq" id="WP_231928613.1">
    <property type="nucleotide sequence ID" value="NZ_LT607750.1"/>
</dbReference>
<dbReference type="EMBL" id="LT607750">
    <property type="protein sequence ID" value="SCG48454.1"/>
    <property type="molecule type" value="Genomic_DNA"/>
</dbReference>
<organism evidence="2 3">
    <name type="scientific">Micromonospora echinaurantiaca</name>
    <dbReference type="NCBI Taxonomy" id="47857"/>
    <lineage>
        <taxon>Bacteria</taxon>
        <taxon>Bacillati</taxon>
        <taxon>Actinomycetota</taxon>
        <taxon>Actinomycetes</taxon>
        <taxon>Micromonosporales</taxon>
        <taxon>Micromonosporaceae</taxon>
        <taxon>Micromonospora</taxon>
    </lineage>
</organism>
<dbReference type="InterPro" id="IPR001845">
    <property type="entry name" value="HTH_ArsR_DNA-bd_dom"/>
</dbReference>